<evidence type="ECO:0000313" key="3">
    <source>
        <dbReference type="EMBL" id="KRX04415.1"/>
    </source>
</evidence>
<dbReference type="OrthoDB" id="10259809at2759"/>
<dbReference type="SUPFAM" id="SSF50978">
    <property type="entry name" value="WD40 repeat-like"/>
    <property type="match status" value="1"/>
</dbReference>
<name>A0A0V0QQ18_PSEPJ</name>
<dbReference type="OMA" id="HADRRHY"/>
<evidence type="ECO:0000313" key="4">
    <source>
        <dbReference type="Proteomes" id="UP000054937"/>
    </source>
</evidence>
<dbReference type="GO" id="GO:0005930">
    <property type="term" value="C:axoneme"/>
    <property type="evidence" value="ECO:0007669"/>
    <property type="project" value="TreeGrafter"/>
</dbReference>
<organism evidence="3 4">
    <name type="scientific">Pseudocohnilembus persalinus</name>
    <name type="common">Ciliate</name>
    <dbReference type="NCBI Taxonomy" id="266149"/>
    <lineage>
        <taxon>Eukaryota</taxon>
        <taxon>Sar</taxon>
        <taxon>Alveolata</taxon>
        <taxon>Ciliophora</taxon>
        <taxon>Intramacronucleata</taxon>
        <taxon>Oligohymenophorea</taxon>
        <taxon>Scuticociliatia</taxon>
        <taxon>Philasterida</taxon>
        <taxon>Pseudocohnilembidae</taxon>
        <taxon>Pseudocohnilembus</taxon>
    </lineage>
</organism>
<evidence type="ECO:0000259" key="2">
    <source>
        <dbReference type="Pfam" id="PF23304"/>
    </source>
</evidence>
<feature type="domain" description="Bardet-Biedl syndrome 1 protein GAE" evidence="2">
    <location>
        <begin position="446"/>
        <end position="547"/>
    </location>
</feature>
<dbReference type="PANTHER" id="PTHR20870:SF0">
    <property type="entry name" value="BARDET-BIEDL SYNDROME 1 PROTEIN"/>
    <property type="match status" value="1"/>
</dbReference>
<dbReference type="GO" id="GO:0005119">
    <property type="term" value="F:smoothened binding"/>
    <property type="evidence" value="ECO:0007669"/>
    <property type="project" value="TreeGrafter"/>
</dbReference>
<sequence>MSQMSSQKKDQNPWLNAFRDPVANLQVCDKGIKLVDILGDGDTRVVIADQQNKIVQYKGINIEWEQQINDRPIALEYFMEQQGANIPSLAFACDKHIYIYRLMRPVFRVNIPGAGMDQREHKIWEDFNLEPGQFQGFIEKLAEIKKSQTFQLSYHSLFALSQNSTKKAFSYVKQLKQSNSLLTPDTCVCLGQIKIDKPGKQYPSQLLIGTELKQLYYMNEKGYDLGIPLQLSGVPVLIESCGILSGNHQIVVGLRENQIVIIENKSIKRIIPLVSKLVSFVISDSIIYSGMMDDSLQSFNFQGYIVALQNQEIKIFKERNLIYSFNGDAVVTAMKFGPFGREDGTLILVYKNKGLDIKMLIRQFNVQNYINQALQNEQNQEEKPLALPKKTKLFIENSLREIDDPVSMHKVFQKDLMKMRLKTAQTYLNLLNDGNFQNMLANEANLRLQADVRGLGPLFRIELKVVNLSNEPMTGLQIMYTYDQSIFKIKKSVNMISFLMPNISYPIEISVENIDENGTGDTIKILVCKQGQSTPLIGALVPMPMSELRE</sequence>
<dbReference type="Pfam" id="PF14779">
    <property type="entry name" value="BBS1"/>
    <property type="match status" value="1"/>
</dbReference>
<dbReference type="PANTHER" id="PTHR20870">
    <property type="entry name" value="BARDET-BIEDL SYNDROME 1 PROTEIN"/>
    <property type="match status" value="1"/>
</dbReference>
<dbReference type="Pfam" id="PF23304">
    <property type="entry name" value="GAE_BBS1"/>
    <property type="match status" value="1"/>
</dbReference>
<dbReference type="InParanoid" id="A0A0V0QQ18"/>
<evidence type="ECO:0000259" key="1">
    <source>
        <dbReference type="Pfam" id="PF14779"/>
    </source>
</evidence>
<dbReference type="GO" id="GO:0034464">
    <property type="term" value="C:BBSome"/>
    <property type="evidence" value="ECO:0007669"/>
    <property type="project" value="InterPro"/>
</dbReference>
<comment type="caution">
    <text evidence="3">The sequence shown here is derived from an EMBL/GenBank/DDBJ whole genome shotgun (WGS) entry which is preliminary data.</text>
</comment>
<dbReference type="Proteomes" id="UP000054937">
    <property type="component" value="Unassembled WGS sequence"/>
</dbReference>
<dbReference type="AlphaFoldDB" id="A0A0V0QQ18"/>
<proteinExistence type="predicted"/>
<dbReference type="InterPro" id="IPR056419">
    <property type="entry name" value="GAE_BBS1"/>
</dbReference>
<dbReference type="InterPro" id="IPR028784">
    <property type="entry name" value="BBS1"/>
</dbReference>
<dbReference type="GO" id="GO:0005815">
    <property type="term" value="C:microtubule organizing center"/>
    <property type="evidence" value="ECO:0007669"/>
    <property type="project" value="TreeGrafter"/>
</dbReference>
<dbReference type="GO" id="GO:0061512">
    <property type="term" value="P:protein localization to cilium"/>
    <property type="evidence" value="ECO:0007669"/>
    <property type="project" value="TreeGrafter"/>
</dbReference>
<keyword evidence="4" id="KW-1185">Reference proteome</keyword>
<gene>
    <name evidence="3" type="ORF">PPERSA_00184</name>
</gene>
<protein>
    <submittedName>
        <fullName evidence="3">WD40-repeat-containing domain</fullName>
    </submittedName>
</protein>
<dbReference type="GO" id="GO:0005113">
    <property type="term" value="F:patched binding"/>
    <property type="evidence" value="ECO:0007669"/>
    <property type="project" value="TreeGrafter"/>
</dbReference>
<reference evidence="3 4" key="1">
    <citation type="journal article" date="2015" name="Sci. Rep.">
        <title>Genome of the facultative scuticociliatosis pathogen Pseudocohnilembus persalinus provides insight into its virulence through horizontal gene transfer.</title>
        <authorList>
            <person name="Xiong J."/>
            <person name="Wang G."/>
            <person name="Cheng J."/>
            <person name="Tian M."/>
            <person name="Pan X."/>
            <person name="Warren A."/>
            <person name="Jiang C."/>
            <person name="Yuan D."/>
            <person name="Miao W."/>
        </authorList>
    </citation>
    <scope>NUCLEOTIDE SEQUENCE [LARGE SCALE GENOMIC DNA]</scope>
    <source>
        <strain evidence="3">36N120E</strain>
    </source>
</reference>
<dbReference type="EMBL" id="LDAU01000116">
    <property type="protein sequence ID" value="KRX04415.1"/>
    <property type="molecule type" value="Genomic_DNA"/>
</dbReference>
<dbReference type="InterPro" id="IPR032728">
    <property type="entry name" value="BBS1_N"/>
</dbReference>
<accession>A0A0V0QQ18</accession>
<dbReference type="InterPro" id="IPR036322">
    <property type="entry name" value="WD40_repeat_dom_sf"/>
</dbReference>
<dbReference type="GO" id="GO:1905515">
    <property type="term" value="P:non-motile cilium assembly"/>
    <property type="evidence" value="ECO:0007669"/>
    <property type="project" value="InterPro"/>
</dbReference>
<feature type="domain" description="Bardet-Biedl syndrome 1 N-terminal" evidence="1">
    <location>
        <begin position="14"/>
        <end position="262"/>
    </location>
</feature>